<keyword evidence="4" id="KW-1134">Transmembrane beta strand</keyword>
<protein>
    <submittedName>
        <fullName evidence="10">TolC family protein</fullName>
    </submittedName>
</protein>
<dbReference type="GO" id="GO:0015562">
    <property type="term" value="F:efflux transmembrane transporter activity"/>
    <property type="evidence" value="ECO:0007669"/>
    <property type="project" value="InterPro"/>
</dbReference>
<dbReference type="GO" id="GO:0009279">
    <property type="term" value="C:cell outer membrane"/>
    <property type="evidence" value="ECO:0007669"/>
    <property type="project" value="UniProtKB-SubCell"/>
</dbReference>
<gene>
    <name evidence="10" type="ORF">I8J31_00525</name>
</gene>
<evidence type="ECO:0000313" key="10">
    <source>
        <dbReference type="EMBL" id="MBJ7536154.1"/>
    </source>
</evidence>
<dbReference type="SUPFAM" id="SSF56954">
    <property type="entry name" value="Outer membrane efflux proteins (OEP)"/>
    <property type="match status" value="1"/>
</dbReference>
<dbReference type="InterPro" id="IPR003423">
    <property type="entry name" value="OMP_efflux"/>
</dbReference>
<feature type="region of interest" description="Disordered" evidence="9">
    <location>
        <begin position="71"/>
        <end position="95"/>
    </location>
</feature>
<organism evidence="10 11">
    <name type="scientific">Marinomonas transparens</name>
    <dbReference type="NCBI Taxonomy" id="2795388"/>
    <lineage>
        <taxon>Bacteria</taxon>
        <taxon>Pseudomonadati</taxon>
        <taxon>Pseudomonadota</taxon>
        <taxon>Gammaproteobacteria</taxon>
        <taxon>Oceanospirillales</taxon>
        <taxon>Oceanospirillaceae</taxon>
        <taxon>Marinomonas</taxon>
    </lineage>
</organism>
<keyword evidence="11" id="KW-1185">Reference proteome</keyword>
<dbReference type="PANTHER" id="PTHR30026">
    <property type="entry name" value="OUTER MEMBRANE PROTEIN TOLC"/>
    <property type="match status" value="1"/>
</dbReference>
<dbReference type="AlphaFoldDB" id="A0A934MUN8"/>
<proteinExistence type="inferred from homology"/>
<evidence type="ECO:0000256" key="8">
    <source>
        <dbReference type="SAM" id="Coils"/>
    </source>
</evidence>
<evidence type="ECO:0000313" key="11">
    <source>
        <dbReference type="Proteomes" id="UP000628710"/>
    </source>
</evidence>
<keyword evidence="5" id="KW-0812">Transmembrane</keyword>
<dbReference type="EMBL" id="JAEMNX010000001">
    <property type="protein sequence ID" value="MBJ7536154.1"/>
    <property type="molecule type" value="Genomic_DNA"/>
</dbReference>
<dbReference type="InterPro" id="IPR051906">
    <property type="entry name" value="TolC-like"/>
</dbReference>
<feature type="coiled-coil region" evidence="8">
    <location>
        <begin position="164"/>
        <end position="225"/>
    </location>
</feature>
<evidence type="ECO:0000256" key="4">
    <source>
        <dbReference type="ARBA" id="ARBA00022452"/>
    </source>
</evidence>
<comment type="subcellular location">
    <subcellularLocation>
        <location evidence="1">Cell outer membrane</location>
    </subcellularLocation>
</comment>
<dbReference type="Gene3D" id="1.20.1600.10">
    <property type="entry name" value="Outer membrane efflux proteins (OEP)"/>
    <property type="match status" value="1"/>
</dbReference>
<dbReference type="Pfam" id="PF02321">
    <property type="entry name" value="OEP"/>
    <property type="match status" value="1"/>
</dbReference>
<dbReference type="GO" id="GO:1990281">
    <property type="term" value="C:efflux pump complex"/>
    <property type="evidence" value="ECO:0007669"/>
    <property type="project" value="TreeGrafter"/>
</dbReference>
<evidence type="ECO:0000256" key="2">
    <source>
        <dbReference type="ARBA" id="ARBA00007613"/>
    </source>
</evidence>
<dbReference type="PANTHER" id="PTHR30026:SF21">
    <property type="entry name" value="SLR1270 PROTEIN"/>
    <property type="match status" value="1"/>
</dbReference>
<evidence type="ECO:0000256" key="6">
    <source>
        <dbReference type="ARBA" id="ARBA00023136"/>
    </source>
</evidence>
<sequence>MALVAADREAMFSNQEPISKAIGLEEAMARAVKYNLQERLALMEKLAEENVLDLQHFDMLPKVAANAGWTTRDSESASSSKSVSTGAQSLESSTSQDKSVSTADLSVSWNILDFGIGYFGSKAQANNILAAEERRRSVVADIIQKVRSAYWDAVTAQQLQPVVKATLQEAYDALEKAKQTEKERLIAPLDALKYQKSLLEMISRLETLEGDLSASKARLAALMNLPPATRYQLVEEKVLPTSLHYSLEDLEAMAMVNRPEINEEAYRARNVALDTRSALMRLLPGASLFVGSHYSSNSYLANNDWADAGVQVSWNLLNVFSYSDIKRLGETKQSVADLRRQALRMAVLTQVNIAWQQYSQANNQFERTSELLRVQNAILKQTSGAYQNNAQSLVERVRMTTESVLATRSRDRSFAQMQNAYGAIFQAAGLDPLPEQVADHSVETLTQAISAQSRLLDEGQVADLSSLPASQLASLNVPVDTNLLRPVVNQVNKNINAQDAWQSLGSLQEVQMKDYTYQ</sequence>
<keyword evidence="7" id="KW-0998">Cell outer membrane</keyword>
<name>A0A934MUN8_9GAMM</name>
<evidence type="ECO:0000256" key="1">
    <source>
        <dbReference type="ARBA" id="ARBA00004442"/>
    </source>
</evidence>
<reference evidence="10" key="1">
    <citation type="submission" date="2020-12" db="EMBL/GenBank/DDBJ databases">
        <title>Marinomonas arctica sp. nov., a psychrotolerant bacterium isolated from the Arctic.</title>
        <authorList>
            <person name="Zhang Y."/>
        </authorList>
    </citation>
    <scope>NUCLEOTIDE SEQUENCE</scope>
    <source>
        <strain evidence="10">C1424</strain>
    </source>
</reference>
<evidence type="ECO:0000256" key="7">
    <source>
        <dbReference type="ARBA" id="ARBA00023237"/>
    </source>
</evidence>
<dbReference type="Proteomes" id="UP000628710">
    <property type="component" value="Unassembled WGS sequence"/>
</dbReference>
<comment type="caution">
    <text evidence="10">The sequence shown here is derived from an EMBL/GenBank/DDBJ whole genome shotgun (WGS) entry which is preliminary data.</text>
</comment>
<keyword evidence="3" id="KW-0813">Transport</keyword>
<evidence type="ECO:0000256" key="5">
    <source>
        <dbReference type="ARBA" id="ARBA00022692"/>
    </source>
</evidence>
<comment type="similarity">
    <text evidence="2">Belongs to the outer membrane factor (OMF) (TC 1.B.17) family.</text>
</comment>
<keyword evidence="6" id="KW-0472">Membrane</keyword>
<evidence type="ECO:0000256" key="3">
    <source>
        <dbReference type="ARBA" id="ARBA00022448"/>
    </source>
</evidence>
<evidence type="ECO:0000256" key="9">
    <source>
        <dbReference type="SAM" id="MobiDB-lite"/>
    </source>
</evidence>
<accession>A0A934MUN8</accession>
<feature type="compositionally biased region" description="Low complexity" evidence="9">
    <location>
        <begin position="76"/>
        <end position="89"/>
    </location>
</feature>
<dbReference type="GO" id="GO:0015288">
    <property type="term" value="F:porin activity"/>
    <property type="evidence" value="ECO:0007669"/>
    <property type="project" value="TreeGrafter"/>
</dbReference>
<keyword evidence="8" id="KW-0175">Coiled coil</keyword>